<name>D9R922_LACSW</name>
<dbReference type="Proteomes" id="UP000001662">
    <property type="component" value="Chromosome"/>
</dbReference>
<proteinExistence type="predicted"/>
<dbReference type="OrthoDB" id="2611623at2"/>
<reference evidence="1" key="1">
    <citation type="submission" date="2010-07" db="EMBL/GenBank/DDBJ databases">
        <title>Complete sequence of Clostridium saccharolyticum WM1.</title>
        <authorList>
            <consortium name="US DOE Joint Genome Institute"/>
            <person name="Lucas S."/>
            <person name="Copeland A."/>
            <person name="Lapidus A."/>
            <person name="Cheng J.-F."/>
            <person name="Bruce D."/>
            <person name="Goodwin L."/>
            <person name="Pitluck S."/>
            <person name="Chertkov O."/>
            <person name="Detter J.C."/>
            <person name="Han C."/>
            <person name="Tapia R."/>
            <person name="Land M."/>
            <person name="Hauser L."/>
            <person name="Chang Y.-J."/>
            <person name="Jeffries C."/>
            <person name="Kyrpides N."/>
            <person name="Ivanova N."/>
            <person name="Mikhailova N."/>
            <person name="Mouttaki H."/>
            <person name="Lin L."/>
            <person name="Zhou J."/>
            <person name="Hemme C.L."/>
            <person name="Woyke T."/>
        </authorList>
    </citation>
    <scope>NUCLEOTIDE SEQUENCE [LARGE SCALE GENOMIC DNA]</scope>
    <source>
        <strain evidence="1">WM1</strain>
    </source>
</reference>
<organism evidence="1 2">
    <name type="scientific">Lacrimispora saccharolytica (strain ATCC 35040 / DSM 2544 / NRCC 2533 / WM1)</name>
    <name type="common">Clostridium saccharolyticum</name>
    <dbReference type="NCBI Taxonomy" id="610130"/>
    <lineage>
        <taxon>Bacteria</taxon>
        <taxon>Bacillati</taxon>
        <taxon>Bacillota</taxon>
        <taxon>Clostridia</taxon>
        <taxon>Lachnospirales</taxon>
        <taxon>Lachnospiraceae</taxon>
        <taxon>Lacrimispora</taxon>
    </lineage>
</organism>
<dbReference type="STRING" id="610130.Closa_1396"/>
<gene>
    <name evidence="1" type="ordered locus">Closa_1396</name>
</gene>
<dbReference type="HOGENOM" id="CLU_2154003_0_0_9"/>
<dbReference type="EMBL" id="CP002109">
    <property type="protein sequence ID" value="ADL03997.1"/>
    <property type="molecule type" value="Genomic_DNA"/>
</dbReference>
<dbReference type="KEGG" id="csh:Closa_1396"/>
<sequence>MTKSEMIAAVKGNLKIEDETQDLTISDVILLVCEYCNINTEMIPEPMEKIIRKKVKGIMDYEAVSGNGFVQDIASIKEGDGTITYATSGTNGKDGIYWLSDSDKAALRLYRRLRGYV</sequence>
<evidence type="ECO:0008006" key="3">
    <source>
        <dbReference type="Google" id="ProtNLM"/>
    </source>
</evidence>
<evidence type="ECO:0000313" key="2">
    <source>
        <dbReference type="Proteomes" id="UP000001662"/>
    </source>
</evidence>
<dbReference type="PaxDb" id="610130-Closa_1396"/>
<dbReference type="RefSeq" id="WP_013272088.1">
    <property type="nucleotide sequence ID" value="NC_014376.1"/>
</dbReference>
<dbReference type="eggNOG" id="ENOG5033WWD">
    <property type="taxonomic scope" value="Bacteria"/>
</dbReference>
<keyword evidence="2" id="KW-1185">Reference proteome</keyword>
<protein>
    <recommendedName>
        <fullName evidence="3">Phage gp6-like head-tail connector protein</fullName>
    </recommendedName>
</protein>
<evidence type="ECO:0000313" key="1">
    <source>
        <dbReference type="EMBL" id="ADL03997.1"/>
    </source>
</evidence>
<accession>D9R922</accession>
<dbReference type="AlphaFoldDB" id="D9R922"/>